<dbReference type="AlphaFoldDB" id="A0A2N3Y9Y2"/>
<organism evidence="2 3">
    <name type="scientific">Saccharopolyspora spinosa</name>
    <dbReference type="NCBI Taxonomy" id="60894"/>
    <lineage>
        <taxon>Bacteria</taxon>
        <taxon>Bacillati</taxon>
        <taxon>Actinomycetota</taxon>
        <taxon>Actinomycetes</taxon>
        <taxon>Pseudonocardiales</taxon>
        <taxon>Pseudonocardiaceae</taxon>
        <taxon>Saccharopolyspora</taxon>
    </lineage>
</organism>
<sequence>MPREPDVPRAAGGGKPRSHKSRLWTPGEINDRGIPSDADTESIKSRTSPGLAMCHLAGSARLLVTA</sequence>
<comment type="caution">
    <text evidence="2">The sequence shown here is derived from an EMBL/GenBank/DDBJ whole genome shotgun (WGS) entry which is preliminary data.</text>
</comment>
<reference evidence="2" key="1">
    <citation type="submission" date="2017-12" db="EMBL/GenBank/DDBJ databases">
        <title>Sequencing the genomes of 1000 Actinobacteria strains.</title>
        <authorList>
            <person name="Klenk H.-P."/>
        </authorList>
    </citation>
    <scope>NUCLEOTIDE SEQUENCE [LARGE SCALE GENOMIC DNA]</scope>
    <source>
        <strain evidence="2">DSM 44228</strain>
    </source>
</reference>
<keyword evidence="3" id="KW-1185">Reference proteome</keyword>
<dbReference type="STRING" id="994479.GCA_000194155_00253"/>
<proteinExistence type="predicted"/>
<dbReference type="EMBL" id="PJNB01000001">
    <property type="protein sequence ID" value="PKW19715.1"/>
    <property type="molecule type" value="Genomic_DNA"/>
</dbReference>
<name>A0A2N3Y9Y2_SACSN</name>
<evidence type="ECO:0000256" key="1">
    <source>
        <dbReference type="SAM" id="MobiDB-lite"/>
    </source>
</evidence>
<evidence type="ECO:0000313" key="2">
    <source>
        <dbReference type="EMBL" id="PKW19715.1"/>
    </source>
</evidence>
<feature type="region of interest" description="Disordered" evidence="1">
    <location>
        <begin position="1"/>
        <end position="47"/>
    </location>
</feature>
<accession>A0A2N3Y9Y2</accession>
<protein>
    <submittedName>
        <fullName evidence="2">Uncharacterized protein</fullName>
    </submittedName>
</protein>
<gene>
    <name evidence="2" type="ORF">A8926_7901</name>
</gene>
<evidence type="ECO:0000313" key="3">
    <source>
        <dbReference type="Proteomes" id="UP000233786"/>
    </source>
</evidence>
<dbReference type="Proteomes" id="UP000233786">
    <property type="component" value="Unassembled WGS sequence"/>
</dbReference>